<dbReference type="InterPro" id="IPR014968">
    <property type="entry name" value="XisI"/>
</dbReference>
<dbReference type="CDD" id="cd16382">
    <property type="entry name" value="XisI-like"/>
    <property type="match status" value="1"/>
</dbReference>
<protein>
    <submittedName>
        <fullName evidence="1">XisI protein</fullName>
    </submittedName>
</protein>
<sequence length="112" mass="13072">MDTLNHYRQIIQQLLEDYACLSADSQDGVETQLIFDPARDHYQLFHVGWIGDYRIYGSILHFDIKDGKIWIQHNGTEQDIGQDLQNRGVPKTDIVIGFHTPFKRQFTEYSVS</sequence>
<evidence type="ECO:0000313" key="2">
    <source>
        <dbReference type="Proteomes" id="UP001235849"/>
    </source>
</evidence>
<dbReference type="Proteomes" id="UP001235849">
    <property type="component" value="Unassembled WGS sequence"/>
</dbReference>
<dbReference type="EMBL" id="JAQOSO010000032">
    <property type="protein sequence ID" value="MDJ1173889.1"/>
    <property type="molecule type" value="Genomic_DNA"/>
</dbReference>
<keyword evidence="2" id="KW-1185">Reference proteome</keyword>
<evidence type="ECO:0000313" key="1">
    <source>
        <dbReference type="EMBL" id="MDJ1173889.1"/>
    </source>
</evidence>
<dbReference type="InterPro" id="IPR035943">
    <property type="entry name" value="XisI-like_sf"/>
</dbReference>
<dbReference type="Pfam" id="PF08869">
    <property type="entry name" value="XisI"/>
    <property type="match status" value="1"/>
</dbReference>
<dbReference type="Gene3D" id="3.30.310.110">
    <property type="entry name" value="XisI-like"/>
    <property type="match status" value="1"/>
</dbReference>
<gene>
    <name evidence="1" type="ORF">PMG25_07260</name>
</gene>
<proteinExistence type="predicted"/>
<name>A0ABT7B423_9CYAN</name>
<reference evidence="1 2" key="1">
    <citation type="submission" date="2023-01" db="EMBL/GenBank/DDBJ databases">
        <title>Novel diversity within Roseofilum (Cyanobacteria; Desertifilaceae) from marine benthic mats with descriptions of four novel species.</title>
        <authorList>
            <person name="Wang Y."/>
            <person name="Berthold D.E."/>
            <person name="Hu J."/>
            <person name="Lefler F.W."/>
            <person name="Laughinghouse H.D. IV."/>
        </authorList>
    </citation>
    <scope>NUCLEOTIDE SEQUENCE [LARGE SCALE GENOMIC DNA]</scope>
    <source>
        <strain evidence="1 2">BLCC-M114</strain>
    </source>
</reference>
<dbReference type="RefSeq" id="WP_283766231.1">
    <property type="nucleotide sequence ID" value="NZ_JAQOSO010000032.1"/>
</dbReference>
<organism evidence="1 2">
    <name type="scientific">Roseofilum capinflatum BLCC-M114</name>
    <dbReference type="NCBI Taxonomy" id="3022440"/>
    <lineage>
        <taxon>Bacteria</taxon>
        <taxon>Bacillati</taxon>
        <taxon>Cyanobacteriota</taxon>
        <taxon>Cyanophyceae</taxon>
        <taxon>Desertifilales</taxon>
        <taxon>Desertifilaceae</taxon>
        <taxon>Roseofilum</taxon>
        <taxon>Roseofilum capinflatum</taxon>
    </lineage>
</organism>
<comment type="caution">
    <text evidence="1">The sequence shown here is derived from an EMBL/GenBank/DDBJ whole genome shotgun (WGS) entry which is preliminary data.</text>
</comment>
<accession>A0ABT7B423</accession>
<dbReference type="SUPFAM" id="SSF143847">
    <property type="entry name" value="XisI-like"/>
    <property type="match status" value="1"/>
</dbReference>